<dbReference type="InterPro" id="IPR001012">
    <property type="entry name" value="UBX_dom"/>
</dbReference>
<keyword evidence="4" id="KW-0206">Cytoskeleton</keyword>
<gene>
    <name evidence="13" type="ORF">PECUL_23A031864</name>
</gene>
<dbReference type="Gene3D" id="3.10.20.90">
    <property type="entry name" value="Phosphatidylinositol 3-kinase Catalytic Subunit, Chain A, domain 1"/>
    <property type="match status" value="1"/>
</dbReference>
<evidence type="ECO:0000259" key="12">
    <source>
        <dbReference type="PROSITE" id="PS51399"/>
    </source>
</evidence>
<name>A0AAD1R248_PELCU</name>
<evidence type="ECO:0000256" key="3">
    <source>
        <dbReference type="ARBA" id="ARBA00023054"/>
    </source>
</evidence>
<feature type="domain" description="SEP" evidence="12">
    <location>
        <begin position="168"/>
        <end position="232"/>
    </location>
</feature>
<reference evidence="13" key="1">
    <citation type="submission" date="2022-03" db="EMBL/GenBank/DDBJ databases">
        <authorList>
            <person name="Alioto T."/>
            <person name="Alioto T."/>
            <person name="Gomez Garrido J."/>
        </authorList>
    </citation>
    <scope>NUCLEOTIDE SEQUENCE</scope>
</reference>
<evidence type="ECO:0000256" key="8">
    <source>
        <dbReference type="ARBA" id="ARBA00075811"/>
    </source>
</evidence>
<dbReference type="InterPro" id="IPR036241">
    <property type="entry name" value="NSFL1C_SEP_dom_sf"/>
</dbReference>
<organism evidence="13 14">
    <name type="scientific">Pelobates cultripes</name>
    <name type="common">Western spadefoot toad</name>
    <dbReference type="NCBI Taxonomy" id="61616"/>
    <lineage>
        <taxon>Eukaryota</taxon>
        <taxon>Metazoa</taxon>
        <taxon>Chordata</taxon>
        <taxon>Craniata</taxon>
        <taxon>Vertebrata</taxon>
        <taxon>Euteleostomi</taxon>
        <taxon>Amphibia</taxon>
        <taxon>Batrachia</taxon>
        <taxon>Anura</taxon>
        <taxon>Pelobatoidea</taxon>
        <taxon>Pelobatidae</taxon>
        <taxon>Pelobates</taxon>
    </lineage>
</organism>
<proteinExistence type="predicted"/>
<evidence type="ECO:0000256" key="10">
    <source>
        <dbReference type="SAM" id="Coils"/>
    </source>
</evidence>
<dbReference type="GO" id="GO:0043161">
    <property type="term" value="P:proteasome-mediated ubiquitin-dependent protein catabolic process"/>
    <property type="evidence" value="ECO:0007669"/>
    <property type="project" value="TreeGrafter"/>
</dbReference>
<protein>
    <recommendedName>
        <fullName evidence="7">UBX domain-containing protein 11</fullName>
    </recommendedName>
    <alternativeName>
        <fullName evidence="9">Socius</fullName>
    </alternativeName>
    <alternativeName>
        <fullName evidence="8">UBX domain-containing protein 5</fullName>
    </alternativeName>
</protein>
<sequence>MATPRRAAPFKDQFPYTGSVPSDFDLLSATMKRVTELERCVHIQERTLLKKDQEIAALEEKIKKLQNNKIDSSLQVSQELGIKCQKLQQRVQEMEQFLKDYGLVWVGDDDSSSSSKPDTRTWTSGHSSSTFQPDFDLILQNLQDLNILGGEGKSCIEYRDGGARLISPKPVQLTLYSNGIIMFNGPFRSYQEASTKQCLQDIMDGYFPAELQSRFPDGIPFQVTDKRNVVFREHHSWEEFPGHGQTVGITTSSVQETRELPGLQLSVDQFLNKLPQSVVRAGKVLDIRGPIREVLQEAGAKEKLNEIQVESLLVEEVEKRSDQNIAVSTLRIKSENGEYTYKVRMLESETIGDLRVHLSNCRSSHVNSYEIVSRFPHRVYDDESSTLKQLGLVPNAFLLLRAKGSELSGVQNTPGTNAYSQT</sequence>
<comment type="subunit">
    <text evidence="6">Interacts with GNA12, GNA13, RND1, RND2 and RND3.</text>
</comment>
<dbReference type="SUPFAM" id="SSF102848">
    <property type="entry name" value="NSFL1 (p97 ATPase) cofactor p47, SEP domain"/>
    <property type="match status" value="1"/>
</dbReference>
<dbReference type="GO" id="GO:0005856">
    <property type="term" value="C:cytoskeleton"/>
    <property type="evidence" value="ECO:0007669"/>
    <property type="project" value="UniProtKB-SubCell"/>
</dbReference>
<evidence type="ECO:0000313" key="14">
    <source>
        <dbReference type="Proteomes" id="UP001295444"/>
    </source>
</evidence>
<evidence type="ECO:0000256" key="2">
    <source>
        <dbReference type="ARBA" id="ARBA00022490"/>
    </source>
</evidence>
<dbReference type="SUPFAM" id="SSF54236">
    <property type="entry name" value="Ubiquitin-like"/>
    <property type="match status" value="1"/>
</dbReference>
<evidence type="ECO:0000313" key="13">
    <source>
        <dbReference type="EMBL" id="CAH2221625.1"/>
    </source>
</evidence>
<evidence type="ECO:0000256" key="4">
    <source>
        <dbReference type="ARBA" id="ARBA00023212"/>
    </source>
</evidence>
<dbReference type="PROSITE" id="PS51399">
    <property type="entry name" value="SEP"/>
    <property type="match status" value="1"/>
</dbReference>
<dbReference type="CDD" id="cd17077">
    <property type="entry name" value="UBX_UBXN11"/>
    <property type="match status" value="1"/>
</dbReference>
<dbReference type="SMART" id="SM00553">
    <property type="entry name" value="SEP"/>
    <property type="match status" value="1"/>
</dbReference>
<dbReference type="InterPro" id="IPR029071">
    <property type="entry name" value="Ubiquitin-like_domsf"/>
</dbReference>
<dbReference type="Gene3D" id="3.30.420.210">
    <property type="entry name" value="SEP domain"/>
    <property type="match status" value="1"/>
</dbReference>
<comment type="subcellular location">
    <subcellularLocation>
        <location evidence="1">Cytoplasm</location>
        <location evidence="1">Cytoskeleton</location>
    </subcellularLocation>
</comment>
<accession>A0AAD1R248</accession>
<evidence type="ECO:0000256" key="1">
    <source>
        <dbReference type="ARBA" id="ARBA00004245"/>
    </source>
</evidence>
<dbReference type="EMBL" id="OW240912">
    <property type="protein sequence ID" value="CAH2221625.1"/>
    <property type="molecule type" value="Genomic_DNA"/>
</dbReference>
<dbReference type="PROSITE" id="PS50033">
    <property type="entry name" value="UBX"/>
    <property type="match status" value="1"/>
</dbReference>
<evidence type="ECO:0000256" key="7">
    <source>
        <dbReference type="ARBA" id="ARBA00073759"/>
    </source>
</evidence>
<dbReference type="PANTHER" id="PTHR23333">
    <property type="entry name" value="UBX DOMAIN CONTAINING PROTEIN"/>
    <property type="match status" value="1"/>
</dbReference>
<dbReference type="PANTHER" id="PTHR23333:SF4">
    <property type="entry name" value="UBX DOMAIN-CONTAINING PROTEIN 11"/>
    <property type="match status" value="1"/>
</dbReference>
<keyword evidence="2" id="KW-0963">Cytoplasm</keyword>
<feature type="domain" description="UBX" evidence="11">
    <location>
        <begin position="323"/>
        <end position="400"/>
    </location>
</feature>
<comment type="function">
    <text evidence="5">May be involved in the reorganization of actin cytoskeleton mediated by RND1, RND2 and RND3. Promotes RHOA activation mediated by GNA12 and GNA13.</text>
</comment>
<dbReference type="AlphaFoldDB" id="A0AAD1R248"/>
<dbReference type="Pfam" id="PF08059">
    <property type="entry name" value="SEP"/>
    <property type="match status" value="1"/>
</dbReference>
<evidence type="ECO:0000259" key="11">
    <source>
        <dbReference type="PROSITE" id="PS50033"/>
    </source>
</evidence>
<dbReference type="GO" id="GO:0043130">
    <property type="term" value="F:ubiquitin binding"/>
    <property type="evidence" value="ECO:0007669"/>
    <property type="project" value="TreeGrafter"/>
</dbReference>
<keyword evidence="3 10" id="KW-0175">Coiled coil</keyword>
<evidence type="ECO:0000256" key="5">
    <source>
        <dbReference type="ARBA" id="ARBA00059434"/>
    </source>
</evidence>
<dbReference type="FunFam" id="3.30.420.210:FF:000003">
    <property type="entry name" value="UBX domain protein 11"/>
    <property type="match status" value="1"/>
</dbReference>
<evidence type="ECO:0000256" key="9">
    <source>
        <dbReference type="ARBA" id="ARBA00081109"/>
    </source>
</evidence>
<dbReference type="InterPro" id="IPR012989">
    <property type="entry name" value="SEP_domain"/>
</dbReference>
<feature type="coiled-coil region" evidence="10">
    <location>
        <begin position="41"/>
        <end position="75"/>
    </location>
</feature>
<evidence type="ECO:0000256" key="6">
    <source>
        <dbReference type="ARBA" id="ARBA00062345"/>
    </source>
</evidence>
<dbReference type="Pfam" id="PF00789">
    <property type="entry name" value="UBX"/>
    <property type="match status" value="1"/>
</dbReference>
<dbReference type="Proteomes" id="UP001295444">
    <property type="component" value="Chromosome 01"/>
</dbReference>
<keyword evidence="14" id="KW-1185">Reference proteome</keyword>